<name>L9YUV6_9EURY</name>
<protein>
    <submittedName>
        <fullName evidence="1">Transposase</fullName>
    </submittedName>
</protein>
<dbReference type="PANTHER" id="PTHR39967">
    <property type="match status" value="1"/>
</dbReference>
<evidence type="ECO:0000313" key="2">
    <source>
        <dbReference type="Proteomes" id="UP000011618"/>
    </source>
</evidence>
<organism evidence="1 2">
    <name type="scientific">Natrinema pallidum DSM 3751</name>
    <dbReference type="NCBI Taxonomy" id="1227495"/>
    <lineage>
        <taxon>Archaea</taxon>
        <taxon>Methanobacteriati</taxon>
        <taxon>Methanobacteriota</taxon>
        <taxon>Stenosarchaea group</taxon>
        <taxon>Halobacteria</taxon>
        <taxon>Halobacteriales</taxon>
        <taxon>Natrialbaceae</taxon>
        <taxon>Natrinema</taxon>
    </lineage>
</organism>
<sequence>MTLLARTAVDHLETQTSVTRAFVDSLGKTTGGVLRSVLEALPCGPDKVAQTLPTTGIRRELRKAITGKTIHDVEDAVFLVDGAQHLQTALRRHGLRFRYEEHGNRNAVERIFREIACVYPHRVPG</sequence>
<dbReference type="eggNOG" id="arCOG02134">
    <property type="taxonomic scope" value="Archaea"/>
</dbReference>
<dbReference type="OrthoDB" id="359563at2157"/>
<accession>L9YUV6</accession>
<dbReference type="PANTHER" id="PTHR39967:SF1">
    <property type="entry name" value="ISH14-TYPE TRANSPOSASE HSIRS44"/>
    <property type="match status" value="1"/>
</dbReference>
<dbReference type="EMBL" id="AOII01000068">
    <property type="protein sequence ID" value="ELY76683.1"/>
    <property type="molecule type" value="Genomic_DNA"/>
</dbReference>
<reference evidence="1 2" key="1">
    <citation type="journal article" date="2014" name="PLoS Genet.">
        <title>Phylogenetically driven sequencing of extremely halophilic archaea reveals strategies for static and dynamic osmo-response.</title>
        <authorList>
            <person name="Becker E.A."/>
            <person name="Seitzer P.M."/>
            <person name="Tritt A."/>
            <person name="Larsen D."/>
            <person name="Krusor M."/>
            <person name="Yao A.I."/>
            <person name="Wu D."/>
            <person name="Madern D."/>
            <person name="Eisen J.A."/>
            <person name="Darling A.E."/>
            <person name="Facciotti M.T."/>
        </authorList>
    </citation>
    <scope>NUCLEOTIDE SEQUENCE [LARGE SCALE GENOMIC DNA]</scope>
    <source>
        <strain evidence="1 2">DSM 3751</strain>
    </source>
</reference>
<evidence type="ECO:0000313" key="1">
    <source>
        <dbReference type="EMBL" id="ELY76683.1"/>
    </source>
</evidence>
<dbReference type="eggNOG" id="arCOG00467">
    <property type="taxonomic scope" value="Archaea"/>
</dbReference>
<proteinExistence type="predicted"/>
<dbReference type="AlphaFoldDB" id="L9YUV6"/>
<comment type="caution">
    <text evidence="1">The sequence shown here is derived from an EMBL/GenBank/DDBJ whole genome shotgun (WGS) entry which is preliminary data.</text>
</comment>
<gene>
    <name evidence="1" type="ORF">C487_10892</name>
</gene>
<dbReference type="Proteomes" id="UP000011618">
    <property type="component" value="Unassembled WGS sequence"/>
</dbReference>